<accession>A0ABV9X7Y2</accession>
<keyword evidence="4" id="KW-1185">Reference proteome</keyword>
<comment type="caution">
    <text evidence="3">The sequence shown here is derived from an EMBL/GenBank/DDBJ whole genome shotgun (WGS) entry which is preliminary data.</text>
</comment>
<gene>
    <name evidence="3" type="ORF">ACFPM3_01640</name>
</gene>
<feature type="domain" description="DUF4097" evidence="2">
    <location>
        <begin position="118"/>
        <end position="248"/>
    </location>
</feature>
<dbReference type="RefSeq" id="WP_345691882.1">
    <property type="nucleotide sequence ID" value="NZ_BAABIT010000001.1"/>
</dbReference>
<evidence type="ECO:0000259" key="2">
    <source>
        <dbReference type="Pfam" id="PF13349"/>
    </source>
</evidence>
<keyword evidence="1" id="KW-0732">Signal</keyword>
<feature type="chain" id="PRO_5046595886" evidence="1">
    <location>
        <begin position="31"/>
        <end position="252"/>
    </location>
</feature>
<evidence type="ECO:0000313" key="3">
    <source>
        <dbReference type="EMBL" id="MFC5020853.1"/>
    </source>
</evidence>
<dbReference type="Proteomes" id="UP001595829">
    <property type="component" value="Unassembled WGS sequence"/>
</dbReference>
<reference evidence="4" key="1">
    <citation type="journal article" date="2019" name="Int. J. Syst. Evol. Microbiol.">
        <title>The Global Catalogue of Microorganisms (GCM) 10K type strain sequencing project: providing services to taxonomists for standard genome sequencing and annotation.</title>
        <authorList>
            <consortium name="The Broad Institute Genomics Platform"/>
            <consortium name="The Broad Institute Genome Sequencing Center for Infectious Disease"/>
            <person name="Wu L."/>
            <person name="Ma J."/>
        </authorList>
    </citation>
    <scope>NUCLEOTIDE SEQUENCE [LARGE SCALE GENOMIC DNA]</scope>
    <source>
        <strain evidence="4">CGMCC 4.1648</strain>
    </source>
</reference>
<organism evidence="3 4">
    <name type="scientific">Streptomyces coeruleoprunus</name>
    <dbReference type="NCBI Taxonomy" id="285563"/>
    <lineage>
        <taxon>Bacteria</taxon>
        <taxon>Bacillati</taxon>
        <taxon>Actinomycetota</taxon>
        <taxon>Actinomycetes</taxon>
        <taxon>Kitasatosporales</taxon>
        <taxon>Streptomycetaceae</taxon>
        <taxon>Streptomyces</taxon>
    </lineage>
</organism>
<proteinExistence type="predicted"/>
<dbReference type="Pfam" id="PF13349">
    <property type="entry name" value="DUF4097"/>
    <property type="match status" value="1"/>
</dbReference>
<dbReference type="InterPro" id="IPR025164">
    <property type="entry name" value="Toastrack_DUF4097"/>
</dbReference>
<evidence type="ECO:0000313" key="4">
    <source>
        <dbReference type="Proteomes" id="UP001595829"/>
    </source>
</evidence>
<sequence>MATRRVLVRSLLAVGGVLLVAGCGSNDVDAAPVEKKAFPVSGQSLTIDSDNSDIVLVPADVRDVEVSRQVDGWVIIGEGPETVWKMEGGTLTLRVKCEGLVGNCDARHEIKVPRGLAVTVKDDNGNITADGFTQALKVTTDNGDVSVRNARGPLDLVTDNGTIRVEGASSTAVTARSDNGDIRLALTGAPNRLESFSDNGAVTVEVPGGVSYAVDARTDNGGLDVGVRTDRNSPRTLKAHSENGDVTVRAVN</sequence>
<name>A0ABV9X7Y2_9ACTN</name>
<dbReference type="EMBL" id="JBHSJD010000001">
    <property type="protein sequence ID" value="MFC5020853.1"/>
    <property type="molecule type" value="Genomic_DNA"/>
</dbReference>
<evidence type="ECO:0000256" key="1">
    <source>
        <dbReference type="SAM" id="SignalP"/>
    </source>
</evidence>
<dbReference type="PROSITE" id="PS51257">
    <property type="entry name" value="PROKAR_LIPOPROTEIN"/>
    <property type="match status" value="1"/>
</dbReference>
<protein>
    <submittedName>
        <fullName evidence="3">DUF4097 family beta strand repeat-containing protein</fullName>
    </submittedName>
</protein>
<feature type="signal peptide" evidence="1">
    <location>
        <begin position="1"/>
        <end position="30"/>
    </location>
</feature>